<dbReference type="EMBL" id="JAVXUP010001599">
    <property type="protein sequence ID" value="KAK3009889.1"/>
    <property type="molecule type" value="Genomic_DNA"/>
</dbReference>
<dbReference type="GO" id="GO:0004523">
    <property type="term" value="F:RNA-DNA hybrid ribonuclease activity"/>
    <property type="evidence" value="ECO:0007669"/>
    <property type="project" value="InterPro"/>
</dbReference>
<dbReference type="InterPro" id="IPR036397">
    <property type="entry name" value="RNaseH_sf"/>
</dbReference>
<name>A0AA88VM39_9ASTE</name>
<feature type="domain" description="Reverse transcriptase/retrotransposon-derived protein RNase H-like" evidence="2">
    <location>
        <begin position="60"/>
        <end position="152"/>
    </location>
</feature>
<dbReference type="Gene3D" id="3.30.420.10">
    <property type="entry name" value="Ribonuclease H-like superfamily/Ribonuclease H"/>
    <property type="match status" value="1"/>
</dbReference>
<dbReference type="Pfam" id="PF17919">
    <property type="entry name" value="RT_RNaseH_2"/>
    <property type="match status" value="1"/>
</dbReference>
<evidence type="ECO:0000259" key="2">
    <source>
        <dbReference type="Pfam" id="PF17919"/>
    </source>
</evidence>
<sequence length="241" mass="27494">MKFPTEQGIGEDKRDQTIAQQCYVTLCRSKSKDALIIKNLWEDTKMQMSEPMEDLVGIKNSFEELKTYLSSPPLLSKPFLGEDLFLYLSVTEVVVSAIRVKEENGVQRPIYYISKVLKGVETRYPKNDKIALAFITSARHLRPYFQSHTIVILTDQPLKKVLLSPKASRRLASNNGMEYEALLVGIRLAHALNTDLLSVYSDSQLVANHVLGDYKARDERMVQYLQLVKKLASKFKNITIH</sequence>
<proteinExistence type="predicted"/>
<dbReference type="InterPro" id="IPR012337">
    <property type="entry name" value="RNaseH-like_sf"/>
</dbReference>
<dbReference type="SUPFAM" id="SSF53098">
    <property type="entry name" value="Ribonuclease H-like"/>
    <property type="match status" value="1"/>
</dbReference>
<evidence type="ECO:0008006" key="5">
    <source>
        <dbReference type="Google" id="ProtNLM"/>
    </source>
</evidence>
<dbReference type="InterPro" id="IPR041577">
    <property type="entry name" value="RT_RNaseH_2"/>
</dbReference>
<dbReference type="GO" id="GO:0003676">
    <property type="term" value="F:nucleic acid binding"/>
    <property type="evidence" value="ECO:0007669"/>
    <property type="project" value="InterPro"/>
</dbReference>
<evidence type="ECO:0000313" key="4">
    <source>
        <dbReference type="Proteomes" id="UP001188597"/>
    </source>
</evidence>
<dbReference type="Proteomes" id="UP001188597">
    <property type="component" value="Unassembled WGS sequence"/>
</dbReference>
<organism evidence="3 4">
    <name type="scientific">Escallonia herrerae</name>
    <dbReference type="NCBI Taxonomy" id="1293975"/>
    <lineage>
        <taxon>Eukaryota</taxon>
        <taxon>Viridiplantae</taxon>
        <taxon>Streptophyta</taxon>
        <taxon>Embryophyta</taxon>
        <taxon>Tracheophyta</taxon>
        <taxon>Spermatophyta</taxon>
        <taxon>Magnoliopsida</taxon>
        <taxon>eudicotyledons</taxon>
        <taxon>Gunneridae</taxon>
        <taxon>Pentapetalae</taxon>
        <taxon>asterids</taxon>
        <taxon>campanulids</taxon>
        <taxon>Escalloniales</taxon>
        <taxon>Escalloniaceae</taxon>
        <taxon>Escallonia</taxon>
    </lineage>
</organism>
<dbReference type="SUPFAM" id="SSF56672">
    <property type="entry name" value="DNA/RNA polymerases"/>
    <property type="match status" value="1"/>
</dbReference>
<protein>
    <recommendedName>
        <fullName evidence="5">Reverse transcriptase/retrotransposon-derived protein RNase H-like domain-containing protein</fullName>
    </recommendedName>
</protein>
<dbReference type="Pfam" id="PF13456">
    <property type="entry name" value="RVT_3"/>
    <property type="match status" value="1"/>
</dbReference>
<keyword evidence="4" id="KW-1185">Reference proteome</keyword>
<dbReference type="AlphaFoldDB" id="A0AA88VM39"/>
<dbReference type="InterPro" id="IPR002156">
    <property type="entry name" value="RNaseH_domain"/>
</dbReference>
<comment type="caution">
    <text evidence="3">The sequence shown here is derived from an EMBL/GenBank/DDBJ whole genome shotgun (WGS) entry which is preliminary data.</text>
</comment>
<evidence type="ECO:0000259" key="1">
    <source>
        <dbReference type="Pfam" id="PF13456"/>
    </source>
</evidence>
<dbReference type="InterPro" id="IPR043502">
    <property type="entry name" value="DNA/RNA_pol_sf"/>
</dbReference>
<gene>
    <name evidence="3" type="ORF">RJ639_012133</name>
</gene>
<dbReference type="PANTHER" id="PTHR48475:SF2">
    <property type="entry name" value="RIBONUCLEASE H"/>
    <property type="match status" value="1"/>
</dbReference>
<evidence type="ECO:0000313" key="3">
    <source>
        <dbReference type="EMBL" id="KAK3009889.1"/>
    </source>
</evidence>
<accession>A0AA88VM39</accession>
<reference evidence="3" key="1">
    <citation type="submission" date="2022-12" db="EMBL/GenBank/DDBJ databases">
        <title>Draft genome assemblies for two species of Escallonia (Escalloniales).</title>
        <authorList>
            <person name="Chanderbali A."/>
            <person name="Dervinis C."/>
            <person name="Anghel I."/>
            <person name="Soltis D."/>
            <person name="Soltis P."/>
            <person name="Zapata F."/>
        </authorList>
    </citation>
    <scope>NUCLEOTIDE SEQUENCE</scope>
    <source>
        <strain evidence="3">UCBG64.0493</strain>
        <tissue evidence="3">Leaf</tissue>
    </source>
</reference>
<feature type="domain" description="RNase H type-1" evidence="1">
    <location>
        <begin position="169"/>
        <end position="241"/>
    </location>
</feature>
<dbReference type="PANTHER" id="PTHR48475">
    <property type="entry name" value="RIBONUCLEASE H"/>
    <property type="match status" value="1"/>
</dbReference>